<evidence type="ECO:0000256" key="6">
    <source>
        <dbReference type="SAM" id="SignalP"/>
    </source>
</evidence>
<protein>
    <submittedName>
        <fullName evidence="8">Transthyretin-like family protein</fullName>
    </submittedName>
</protein>
<feature type="region of interest" description="Disordered" evidence="5">
    <location>
        <begin position="104"/>
        <end position="155"/>
    </location>
</feature>
<feature type="signal peptide" evidence="6">
    <location>
        <begin position="1"/>
        <end position="23"/>
    </location>
</feature>
<organism evidence="7 8">
    <name type="scientific">Parastrongyloides trichosuri</name>
    <name type="common">Possum-specific nematode worm</name>
    <dbReference type="NCBI Taxonomy" id="131310"/>
    <lineage>
        <taxon>Eukaryota</taxon>
        <taxon>Metazoa</taxon>
        <taxon>Ecdysozoa</taxon>
        <taxon>Nematoda</taxon>
        <taxon>Chromadorea</taxon>
        <taxon>Rhabditida</taxon>
        <taxon>Tylenchina</taxon>
        <taxon>Panagrolaimomorpha</taxon>
        <taxon>Strongyloidoidea</taxon>
        <taxon>Strongyloididae</taxon>
        <taxon>Parastrongyloides</taxon>
    </lineage>
</organism>
<evidence type="ECO:0000256" key="5">
    <source>
        <dbReference type="SAM" id="MobiDB-lite"/>
    </source>
</evidence>
<feature type="compositionally biased region" description="Polar residues" evidence="5">
    <location>
        <begin position="108"/>
        <end position="131"/>
    </location>
</feature>
<proteinExistence type="inferred from homology"/>
<dbReference type="InterPro" id="IPR038479">
    <property type="entry name" value="Transthyretin-like_sf"/>
</dbReference>
<evidence type="ECO:0000256" key="3">
    <source>
        <dbReference type="ARBA" id="ARBA00022525"/>
    </source>
</evidence>
<feature type="chain" id="PRO_5005891657" evidence="6">
    <location>
        <begin position="24"/>
        <end position="155"/>
    </location>
</feature>
<comment type="subcellular location">
    <subcellularLocation>
        <location evidence="1">Secreted</location>
    </subcellularLocation>
</comment>
<accession>A0A0N4ZGG1</accession>
<keyword evidence="3" id="KW-0964">Secreted</keyword>
<dbReference type="Gene3D" id="2.60.40.3330">
    <property type="match status" value="1"/>
</dbReference>
<keyword evidence="7" id="KW-1185">Reference proteome</keyword>
<dbReference type="Pfam" id="PF01060">
    <property type="entry name" value="TTR-52"/>
    <property type="match status" value="1"/>
</dbReference>
<comment type="similarity">
    <text evidence="2">Belongs to the nematode transthyretin-like family.</text>
</comment>
<dbReference type="WBParaSite" id="PTRK_0000687000.1">
    <property type="protein sequence ID" value="PTRK_0000687000.1"/>
    <property type="gene ID" value="PTRK_0000687000"/>
</dbReference>
<evidence type="ECO:0000256" key="1">
    <source>
        <dbReference type="ARBA" id="ARBA00004613"/>
    </source>
</evidence>
<sequence length="155" mass="17114">MISRTLLFVIVIIFNLTVLNCGATKVIVRGTLRCNGTEAQGFTASLCDGLSTTTPIDVKITDENGVFTLIGNLTDAKQKYRVTLYHNCTSNRSRSSEEQIYTKERDYSSSNSVTRLTGSNQNISSTFQSPLPESELRRVRQIGNPTPCGKNKTNN</sequence>
<reference evidence="8" key="1">
    <citation type="submission" date="2017-02" db="UniProtKB">
        <authorList>
            <consortium name="WormBaseParasite"/>
        </authorList>
    </citation>
    <scope>IDENTIFICATION</scope>
</reference>
<evidence type="ECO:0000256" key="4">
    <source>
        <dbReference type="ARBA" id="ARBA00022729"/>
    </source>
</evidence>
<keyword evidence="4 6" id="KW-0732">Signal</keyword>
<dbReference type="GO" id="GO:0009986">
    <property type="term" value="C:cell surface"/>
    <property type="evidence" value="ECO:0007669"/>
    <property type="project" value="InterPro"/>
</dbReference>
<evidence type="ECO:0000256" key="2">
    <source>
        <dbReference type="ARBA" id="ARBA00010112"/>
    </source>
</evidence>
<evidence type="ECO:0000313" key="7">
    <source>
        <dbReference type="Proteomes" id="UP000038045"/>
    </source>
</evidence>
<dbReference type="AlphaFoldDB" id="A0A0N4ZGG1"/>
<dbReference type="GO" id="GO:0005576">
    <property type="term" value="C:extracellular region"/>
    <property type="evidence" value="ECO:0007669"/>
    <property type="project" value="UniProtKB-SubCell"/>
</dbReference>
<dbReference type="InterPro" id="IPR001534">
    <property type="entry name" value="Transthyretin-like"/>
</dbReference>
<dbReference type="Proteomes" id="UP000038045">
    <property type="component" value="Unplaced"/>
</dbReference>
<evidence type="ECO:0000313" key="8">
    <source>
        <dbReference type="WBParaSite" id="PTRK_0000687000.1"/>
    </source>
</evidence>
<name>A0A0N4ZGG1_PARTI</name>